<feature type="active site" description="Proton donor" evidence="4">
    <location>
        <position position="348"/>
    </location>
</feature>
<dbReference type="Proteomes" id="UP000070456">
    <property type="component" value="Unassembled WGS sequence"/>
</dbReference>
<protein>
    <submittedName>
        <fullName evidence="7">Endoglucanase H</fullName>
        <ecNumber evidence="7">3.2.1.4</ecNumber>
    </submittedName>
</protein>
<dbReference type="InterPro" id="IPR000805">
    <property type="entry name" value="Glyco_hydro_26"/>
</dbReference>
<feature type="signal peptide" evidence="5">
    <location>
        <begin position="1"/>
        <end position="24"/>
    </location>
</feature>
<evidence type="ECO:0000256" key="2">
    <source>
        <dbReference type="ARBA" id="ARBA00022801"/>
    </source>
</evidence>
<dbReference type="Gene3D" id="3.20.20.80">
    <property type="entry name" value="Glycosidases"/>
    <property type="match status" value="1"/>
</dbReference>
<evidence type="ECO:0000259" key="6">
    <source>
        <dbReference type="PROSITE" id="PS51764"/>
    </source>
</evidence>
<dbReference type="InterPro" id="IPR022790">
    <property type="entry name" value="GH26_dom"/>
</dbReference>
<proteinExistence type="inferred from homology"/>
<dbReference type="PATRIC" id="fig|520762.4.peg.2248"/>
<keyword evidence="8" id="KW-1185">Reference proteome</keyword>
<dbReference type="GO" id="GO:0006080">
    <property type="term" value="P:substituted mannan metabolic process"/>
    <property type="evidence" value="ECO:0007669"/>
    <property type="project" value="InterPro"/>
</dbReference>
<dbReference type="Pfam" id="PF02156">
    <property type="entry name" value="Glyco_hydro_26"/>
    <property type="match status" value="1"/>
</dbReference>
<dbReference type="AlphaFoldDB" id="A0A140L315"/>
<keyword evidence="2 4" id="KW-0378">Hydrolase</keyword>
<dbReference type="PANTHER" id="PTHR40079:SF4">
    <property type="entry name" value="GH26 DOMAIN-CONTAINING PROTEIN-RELATED"/>
    <property type="match status" value="1"/>
</dbReference>
<dbReference type="InterPro" id="IPR017853">
    <property type="entry name" value="GH"/>
</dbReference>
<comment type="similarity">
    <text evidence="1 4">Belongs to the glycosyl hydrolase 26 family.</text>
</comment>
<dbReference type="SUPFAM" id="SSF51445">
    <property type="entry name" value="(Trans)glycosidases"/>
    <property type="match status" value="1"/>
</dbReference>
<dbReference type="OrthoDB" id="9802773at2"/>
<dbReference type="PANTHER" id="PTHR40079">
    <property type="entry name" value="MANNAN ENDO-1,4-BETA-MANNOSIDASE E-RELATED"/>
    <property type="match status" value="1"/>
</dbReference>
<dbReference type="RefSeq" id="WP_068556609.1">
    <property type="nucleotide sequence ID" value="NZ_LOEE01000044.1"/>
</dbReference>
<feature type="chain" id="PRO_5007491509" evidence="5">
    <location>
        <begin position="25"/>
        <end position="529"/>
    </location>
</feature>
<reference evidence="7 8" key="1">
    <citation type="submission" date="2015-12" db="EMBL/GenBank/DDBJ databases">
        <title>Draft genome sequence of the thermoanaerobe Thermotalea metallivorans, an isolate from the runoff channel of the Great Artesian Basin, Australia.</title>
        <authorList>
            <person name="Patel B.K."/>
        </authorList>
    </citation>
    <scope>NUCLEOTIDE SEQUENCE [LARGE SCALE GENOMIC DNA]</scope>
    <source>
        <strain evidence="7 8">B2-1</strain>
    </source>
</reference>
<evidence type="ECO:0000256" key="4">
    <source>
        <dbReference type="PROSITE-ProRule" id="PRU01100"/>
    </source>
</evidence>
<evidence type="ECO:0000256" key="1">
    <source>
        <dbReference type="ARBA" id="ARBA00007754"/>
    </source>
</evidence>
<organism evidence="7 8">
    <name type="scientific">Thermotalea metallivorans</name>
    <dbReference type="NCBI Taxonomy" id="520762"/>
    <lineage>
        <taxon>Bacteria</taxon>
        <taxon>Bacillati</taxon>
        <taxon>Bacillota</taxon>
        <taxon>Clostridia</taxon>
        <taxon>Peptostreptococcales</taxon>
        <taxon>Thermotaleaceae</taxon>
        <taxon>Thermotalea</taxon>
    </lineage>
</organism>
<name>A0A140L315_9FIRM</name>
<dbReference type="GO" id="GO:0016985">
    <property type="term" value="F:mannan endo-1,4-beta-mannosidase activity"/>
    <property type="evidence" value="ECO:0007669"/>
    <property type="project" value="InterPro"/>
</dbReference>
<evidence type="ECO:0000313" key="7">
    <source>
        <dbReference type="EMBL" id="KXG74940.1"/>
    </source>
</evidence>
<feature type="active site" description="Nucleophile" evidence="4">
    <location>
        <position position="461"/>
    </location>
</feature>
<evidence type="ECO:0000256" key="5">
    <source>
        <dbReference type="SAM" id="SignalP"/>
    </source>
</evidence>
<keyword evidence="3 4" id="KW-0326">Glycosidase</keyword>
<dbReference type="PROSITE" id="PS51764">
    <property type="entry name" value="GH26"/>
    <property type="match status" value="1"/>
</dbReference>
<dbReference type="STRING" id="520762.AN619_20390"/>
<comment type="caution">
    <text evidence="7">The sequence shown here is derived from an EMBL/GenBank/DDBJ whole genome shotgun (WGS) entry which is preliminary data.</text>
</comment>
<evidence type="ECO:0000313" key="8">
    <source>
        <dbReference type="Proteomes" id="UP000070456"/>
    </source>
</evidence>
<feature type="domain" description="GH26" evidence="6">
    <location>
        <begin position="225"/>
        <end position="521"/>
    </location>
</feature>
<dbReference type="EC" id="3.2.1.4" evidence="7"/>
<sequence length="529" mass="63126">MKLKRIGAVLCASMIFLSSMVVYGETIDSISTFIKNGKIVAYSDFSEEDDFKKIIPIDHQYNEYINYAHGYSLQYPNHMYVDVSLSAVKTLIYDQDRNIEIYYDNFQGTPTSAADYIGYSNRFLKNSRDHVKEYEDTLYIHGMKTHLLKWSREKLPKVHHDKNYYVSAEIVKNYHEVYTIIIKSARPFENYEDYMNIISSFRIVERKGTPKIYMEHLPVHKNFDEETKAFYEKYFVNSKDLKWGIFEYSAPKDFGFLHSLEEKLDYTFEFLVLYQSFSSNGFPMEEMKNAYEHHRYVELTLQTMYMDGRDNSGVTYDILKGKYDSFFHEYAKQAKQFGHPILFRLNNEMNGDWCVYSSYHSSKDPEMFKAVWKHVYNIFQRAGADNVLWVWNPHDGSFPNFAWNHYLNYYPGDAYVDIVGLTGYNAGTYYPGEKWRGFQEIYIPLYEEYDRLFKQPLMITEFGSNSVGGDKIQWIHEMFDTMKTFERIKVAIWWNGIDWDKHMNPARIYRLDQSPEMINTFRERLKEYR</sequence>
<keyword evidence="5" id="KW-0732">Signal</keyword>
<dbReference type="GO" id="GO:0008810">
    <property type="term" value="F:cellulase activity"/>
    <property type="evidence" value="ECO:0007669"/>
    <property type="project" value="UniProtKB-EC"/>
</dbReference>
<gene>
    <name evidence="7" type="primary">celH</name>
    <name evidence="7" type="ORF">AN619_20390</name>
</gene>
<evidence type="ECO:0000256" key="3">
    <source>
        <dbReference type="ARBA" id="ARBA00023295"/>
    </source>
</evidence>
<dbReference type="EMBL" id="LOEE01000044">
    <property type="protein sequence ID" value="KXG74940.1"/>
    <property type="molecule type" value="Genomic_DNA"/>
</dbReference>
<accession>A0A140L315</accession>